<proteinExistence type="predicted"/>
<dbReference type="EMBL" id="LXQA011025649">
    <property type="protein sequence ID" value="MCI81708.1"/>
    <property type="molecule type" value="Genomic_DNA"/>
</dbReference>
<feature type="non-terminal residue" evidence="1">
    <location>
        <position position="27"/>
    </location>
</feature>
<evidence type="ECO:0000313" key="1">
    <source>
        <dbReference type="EMBL" id="MCI81708.1"/>
    </source>
</evidence>
<reference evidence="1 2" key="1">
    <citation type="journal article" date="2018" name="Front. Plant Sci.">
        <title>Red Clover (Trifolium pratense) and Zigzag Clover (T. medium) - A Picture of Genomic Similarities and Differences.</title>
        <authorList>
            <person name="Dluhosova J."/>
            <person name="Istvanek J."/>
            <person name="Nedelnik J."/>
            <person name="Repkova J."/>
        </authorList>
    </citation>
    <scope>NUCLEOTIDE SEQUENCE [LARGE SCALE GENOMIC DNA]</scope>
    <source>
        <strain evidence="2">cv. 10/8</strain>
        <tissue evidence="1">Leaf</tissue>
    </source>
</reference>
<dbReference type="AlphaFoldDB" id="A0A392V0A1"/>
<evidence type="ECO:0000313" key="2">
    <source>
        <dbReference type="Proteomes" id="UP000265520"/>
    </source>
</evidence>
<comment type="caution">
    <text evidence="1">The sequence shown here is derived from an EMBL/GenBank/DDBJ whole genome shotgun (WGS) entry which is preliminary data.</text>
</comment>
<keyword evidence="2" id="KW-1185">Reference proteome</keyword>
<sequence>MWRLPLLWFWSIDPIVSPELIRTPQQV</sequence>
<organism evidence="1 2">
    <name type="scientific">Trifolium medium</name>
    <dbReference type="NCBI Taxonomy" id="97028"/>
    <lineage>
        <taxon>Eukaryota</taxon>
        <taxon>Viridiplantae</taxon>
        <taxon>Streptophyta</taxon>
        <taxon>Embryophyta</taxon>
        <taxon>Tracheophyta</taxon>
        <taxon>Spermatophyta</taxon>
        <taxon>Magnoliopsida</taxon>
        <taxon>eudicotyledons</taxon>
        <taxon>Gunneridae</taxon>
        <taxon>Pentapetalae</taxon>
        <taxon>rosids</taxon>
        <taxon>fabids</taxon>
        <taxon>Fabales</taxon>
        <taxon>Fabaceae</taxon>
        <taxon>Papilionoideae</taxon>
        <taxon>50 kb inversion clade</taxon>
        <taxon>NPAAA clade</taxon>
        <taxon>Hologalegina</taxon>
        <taxon>IRL clade</taxon>
        <taxon>Trifolieae</taxon>
        <taxon>Trifolium</taxon>
    </lineage>
</organism>
<protein>
    <submittedName>
        <fullName evidence="1">Uncharacterized protein</fullName>
    </submittedName>
</protein>
<dbReference type="Proteomes" id="UP000265520">
    <property type="component" value="Unassembled WGS sequence"/>
</dbReference>
<name>A0A392V0A1_9FABA</name>
<accession>A0A392V0A1</accession>